<dbReference type="HOGENOM" id="CLU_1260647_0_0_5"/>
<dbReference type="EMBL" id="CP002626">
    <property type="protein sequence ID" value="AEI96570.1"/>
    <property type="molecule type" value="Genomic_DNA"/>
</dbReference>
<feature type="transmembrane region" description="Helical" evidence="7">
    <location>
        <begin position="118"/>
        <end position="138"/>
    </location>
</feature>
<geneLocation type="plasmid" evidence="9 10">
    <name>pRLO149_63</name>
</geneLocation>
<evidence type="ECO:0000256" key="3">
    <source>
        <dbReference type="ARBA" id="ARBA00022692"/>
    </source>
</evidence>
<evidence type="ECO:0000313" key="9">
    <source>
        <dbReference type="EMBL" id="AEI96570.1"/>
    </source>
</evidence>
<evidence type="ECO:0000256" key="7">
    <source>
        <dbReference type="SAM" id="Phobius"/>
    </source>
</evidence>
<dbReference type="GO" id="GO:0016020">
    <property type="term" value="C:membrane"/>
    <property type="evidence" value="ECO:0007669"/>
    <property type="project" value="UniProtKB-SubCell"/>
</dbReference>
<feature type="domain" description="Peptidase S54 rhomboid" evidence="8">
    <location>
        <begin position="80"/>
        <end position="216"/>
    </location>
</feature>
<dbReference type="PANTHER" id="PTHR43731:SF14">
    <property type="entry name" value="PRESENILIN-ASSOCIATED RHOMBOID-LIKE PROTEIN, MITOCHONDRIAL"/>
    <property type="match status" value="1"/>
</dbReference>
<dbReference type="KEGG" id="rli:RLO149_p630630"/>
<evidence type="ECO:0000256" key="5">
    <source>
        <dbReference type="ARBA" id="ARBA00022989"/>
    </source>
</evidence>
<dbReference type="AlphaFoldDB" id="F7ZMN3"/>
<comment type="subcellular location">
    <subcellularLocation>
        <location evidence="1">Membrane</location>
        <topology evidence="1">Multi-pass membrane protein</topology>
    </subcellularLocation>
</comment>
<dbReference type="InterPro" id="IPR022764">
    <property type="entry name" value="Peptidase_S54_rhomboid_dom"/>
</dbReference>
<keyword evidence="9" id="KW-0614">Plasmid</keyword>
<dbReference type="Gene3D" id="1.20.1540.10">
    <property type="entry name" value="Rhomboid-like"/>
    <property type="match status" value="1"/>
</dbReference>
<evidence type="ECO:0000256" key="1">
    <source>
        <dbReference type="ARBA" id="ARBA00004141"/>
    </source>
</evidence>
<proteinExistence type="inferred from homology"/>
<feature type="transmembrane region" description="Helical" evidence="7">
    <location>
        <begin position="24"/>
        <end position="42"/>
    </location>
</feature>
<comment type="similarity">
    <text evidence="2">Belongs to the peptidase S54 family.</text>
</comment>
<name>F7ZMN3_ROSLO</name>
<dbReference type="SUPFAM" id="SSF144091">
    <property type="entry name" value="Rhomboid-like"/>
    <property type="match status" value="1"/>
</dbReference>
<dbReference type="Pfam" id="PF01694">
    <property type="entry name" value="Rhomboid"/>
    <property type="match status" value="1"/>
</dbReference>
<evidence type="ECO:0000259" key="8">
    <source>
        <dbReference type="Pfam" id="PF01694"/>
    </source>
</evidence>
<feature type="transmembrane region" description="Helical" evidence="7">
    <location>
        <begin position="91"/>
        <end position="111"/>
    </location>
</feature>
<organism evidence="9 10">
    <name type="scientific">Roseobacter litoralis (strain ATCC 49566 / DSM 6996 / JCM 21268 / NBRC 15278 / OCh 149)</name>
    <dbReference type="NCBI Taxonomy" id="391595"/>
    <lineage>
        <taxon>Bacteria</taxon>
        <taxon>Pseudomonadati</taxon>
        <taxon>Pseudomonadota</taxon>
        <taxon>Alphaproteobacteria</taxon>
        <taxon>Rhodobacterales</taxon>
        <taxon>Roseobacteraceae</taxon>
        <taxon>Roseobacter</taxon>
    </lineage>
</organism>
<feature type="transmembrane region" description="Helical" evidence="7">
    <location>
        <begin position="175"/>
        <end position="193"/>
    </location>
</feature>
<keyword evidence="5 7" id="KW-1133">Transmembrane helix</keyword>
<reference evidence="9 10" key="1">
    <citation type="journal article" date="2011" name="BMC Genomics">
        <title>Comparative genome analysis and genome-guided physiological analysis of Roseobacter litoralis.</title>
        <authorList>
            <person name="Kalhoefer D."/>
            <person name="Thole S."/>
            <person name="Voget S."/>
            <person name="Lehmann R."/>
            <person name="Liesegang H."/>
            <person name="Wollher A."/>
            <person name="Daniel R."/>
            <person name="Simon M."/>
            <person name="Brinkhoff T."/>
        </authorList>
    </citation>
    <scope>NUCLEOTIDE SEQUENCE [LARGE SCALE GENOMIC DNA]</scope>
    <source>
        <strain evidence="10">ATCC 49566 / DSM 6996 / JCM 21268 / NBRC 15278 / OCh 149</strain>
    </source>
</reference>
<dbReference type="Proteomes" id="UP000001353">
    <property type="component" value="Plasmid pRLO149_63"/>
</dbReference>
<protein>
    <recommendedName>
        <fullName evidence="8">Peptidase S54 rhomboid domain-containing protein</fullName>
    </recommendedName>
</protein>
<dbReference type="InterPro" id="IPR035952">
    <property type="entry name" value="Rhomboid-like_sf"/>
</dbReference>
<dbReference type="PANTHER" id="PTHR43731">
    <property type="entry name" value="RHOMBOID PROTEASE"/>
    <property type="match status" value="1"/>
</dbReference>
<evidence type="ECO:0000256" key="4">
    <source>
        <dbReference type="ARBA" id="ARBA00022801"/>
    </source>
</evidence>
<sequence>MTKDNAFSPATAFAAQKNTPGRSLLLVLIVVCCVLEGILQLSDLGLVQPERLRGMAYEYGGFWPGLLKDWNPNYTLQSYAMFVTYGFLHGGLIHLIVNMITLWSLGAAVILRVGLRGFSILYIASIFGGGAGYAVLAAGLQPMVGASGALFGLAGGLLAWMYVDRFTFQQGLLPVAQAVALLIALNMTMWWAMSGQLAWQTHFGGFVTGWITAMLIDPRPLYPEDKGGA</sequence>
<keyword evidence="6 7" id="KW-0472">Membrane</keyword>
<keyword evidence="3 7" id="KW-0812">Transmembrane</keyword>
<evidence type="ECO:0000256" key="6">
    <source>
        <dbReference type="ARBA" id="ARBA00023136"/>
    </source>
</evidence>
<keyword evidence="10" id="KW-1185">Reference proteome</keyword>
<dbReference type="InterPro" id="IPR050925">
    <property type="entry name" value="Rhomboid_protease_S54"/>
</dbReference>
<accession>F7ZMN3</accession>
<dbReference type="eggNOG" id="COG0705">
    <property type="taxonomic scope" value="Bacteria"/>
</dbReference>
<keyword evidence="4" id="KW-0378">Hydrolase</keyword>
<feature type="transmembrane region" description="Helical" evidence="7">
    <location>
        <begin position="144"/>
        <end position="163"/>
    </location>
</feature>
<gene>
    <name evidence="9" type="ordered locus">RLO149_p630630</name>
</gene>
<evidence type="ECO:0000256" key="2">
    <source>
        <dbReference type="ARBA" id="ARBA00009045"/>
    </source>
</evidence>
<dbReference type="GO" id="GO:0004252">
    <property type="term" value="F:serine-type endopeptidase activity"/>
    <property type="evidence" value="ECO:0007669"/>
    <property type="project" value="InterPro"/>
</dbReference>
<evidence type="ECO:0000313" key="10">
    <source>
        <dbReference type="Proteomes" id="UP000001353"/>
    </source>
</evidence>